<dbReference type="Pfam" id="PF03550">
    <property type="entry name" value="LolB"/>
    <property type="match status" value="1"/>
</dbReference>
<feature type="chain" id="PRO_5021727824" description="Outer-membrane lipoprotein LolB" evidence="13">
    <location>
        <begin position="31"/>
        <end position="160"/>
    </location>
</feature>
<comment type="caution">
    <text evidence="14">The sequence shown here is derived from an EMBL/GenBank/DDBJ whole genome shotgun (WGS) entry which is preliminary data.</text>
</comment>
<dbReference type="SUPFAM" id="SSF89392">
    <property type="entry name" value="Prokaryotic lipoproteins and lipoprotein localization factors"/>
    <property type="match status" value="1"/>
</dbReference>
<proteinExistence type="inferred from homology"/>
<evidence type="ECO:0000256" key="5">
    <source>
        <dbReference type="ARBA" id="ARBA00022448"/>
    </source>
</evidence>
<evidence type="ECO:0000256" key="12">
    <source>
        <dbReference type="ARBA" id="ARBA00023288"/>
    </source>
</evidence>
<dbReference type="PROSITE" id="PS51257">
    <property type="entry name" value="PROKAR_LIPOPROTEIN"/>
    <property type="match status" value="1"/>
</dbReference>
<keyword evidence="12 14" id="KW-0449">Lipoprotein</keyword>
<evidence type="ECO:0000256" key="4">
    <source>
        <dbReference type="ARBA" id="ARBA00016202"/>
    </source>
</evidence>
<keyword evidence="6 13" id="KW-0732">Signal</keyword>
<evidence type="ECO:0000256" key="7">
    <source>
        <dbReference type="ARBA" id="ARBA00022927"/>
    </source>
</evidence>
<name>A0A554XFN0_9BURK</name>
<sequence>MLGCRLRRAFLAVAAGLLAACATPPPPTPAATWSGRLVLSLASDPPQRFSAVFELEGTAQAGVLRLFGPLGAQAAEVRWSPTGAWLDRGDGQPAPYPDLAALTADLIGAAVPVTAVLDWLAGRPHPLPGWEVDLSEQPQGRLRARRLTPAPEADLRLLWH</sequence>
<comment type="similarity">
    <text evidence="2">Belongs to the LolB family.</text>
</comment>
<evidence type="ECO:0000313" key="15">
    <source>
        <dbReference type="Proteomes" id="UP000318294"/>
    </source>
</evidence>
<evidence type="ECO:0000256" key="6">
    <source>
        <dbReference type="ARBA" id="ARBA00022729"/>
    </source>
</evidence>
<reference evidence="14 15" key="1">
    <citation type="submission" date="2019-07" db="EMBL/GenBank/DDBJ databases">
        <title>Tepidimonas charontis SPSP-6 draft genome.</title>
        <authorList>
            <person name="Da Costa M.S."/>
            <person name="Froufe H.J.C."/>
            <person name="Egas C."/>
            <person name="Albuquerque L."/>
        </authorList>
    </citation>
    <scope>NUCLEOTIDE SEQUENCE [LARGE SCALE GENOMIC DNA]</scope>
    <source>
        <strain evidence="14 15">SPSP-6</strain>
    </source>
</reference>
<keyword evidence="9" id="KW-0564">Palmitate</keyword>
<keyword evidence="5" id="KW-0813">Transport</keyword>
<dbReference type="EMBL" id="VJON01000016">
    <property type="protein sequence ID" value="TSE34647.1"/>
    <property type="molecule type" value="Genomic_DNA"/>
</dbReference>
<evidence type="ECO:0000313" key="14">
    <source>
        <dbReference type="EMBL" id="TSE34647.1"/>
    </source>
</evidence>
<evidence type="ECO:0000256" key="3">
    <source>
        <dbReference type="ARBA" id="ARBA00011245"/>
    </source>
</evidence>
<keyword evidence="15" id="KW-1185">Reference proteome</keyword>
<evidence type="ECO:0000256" key="10">
    <source>
        <dbReference type="ARBA" id="ARBA00023186"/>
    </source>
</evidence>
<comment type="subcellular location">
    <subcellularLocation>
        <location evidence="1">Cell outer membrane</location>
        <topology evidence="1">Lipid-anchor</topology>
    </subcellularLocation>
</comment>
<evidence type="ECO:0000256" key="1">
    <source>
        <dbReference type="ARBA" id="ARBA00004459"/>
    </source>
</evidence>
<gene>
    <name evidence="14" type="primary">lolB</name>
    <name evidence="14" type="ORF">Tchar_01285</name>
</gene>
<evidence type="ECO:0000256" key="13">
    <source>
        <dbReference type="SAM" id="SignalP"/>
    </source>
</evidence>
<evidence type="ECO:0000256" key="8">
    <source>
        <dbReference type="ARBA" id="ARBA00023136"/>
    </source>
</evidence>
<dbReference type="GO" id="GO:0015031">
    <property type="term" value="P:protein transport"/>
    <property type="evidence" value="ECO:0007669"/>
    <property type="project" value="UniProtKB-KW"/>
</dbReference>
<dbReference type="RefSeq" id="WP_144328239.1">
    <property type="nucleotide sequence ID" value="NZ_VJON01000016.1"/>
</dbReference>
<dbReference type="AlphaFoldDB" id="A0A554XFN0"/>
<dbReference type="OrthoDB" id="5296388at2"/>
<dbReference type="Proteomes" id="UP000318294">
    <property type="component" value="Unassembled WGS sequence"/>
</dbReference>
<feature type="signal peptide" evidence="13">
    <location>
        <begin position="1"/>
        <end position="30"/>
    </location>
</feature>
<accession>A0A554XFN0</accession>
<evidence type="ECO:0000256" key="9">
    <source>
        <dbReference type="ARBA" id="ARBA00023139"/>
    </source>
</evidence>
<evidence type="ECO:0000256" key="2">
    <source>
        <dbReference type="ARBA" id="ARBA00009696"/>
    </source>
</evidence>
<dbReference type="InterPro" id="IPR004565">
    <property type="entry name" value="OM_lipoprot_LolB"/>
</dbReference>
<keyword evidence="10" id="KW-0143">Chaperone</keyword>
<keyword evidence="8" id="KW-0472">Membrane</keyword>
<organism evidence="14 15">
    <name type="scientific">Tepidimonas charontis</name>
    <dbReference type="NCBI Taxonomy" id="2267262"/>
    <lineage>
        <taxon>Bacteria</taxon>
        <taxon>Pseudomonadati</taxon>
        <taxon>Pseudomonadota</taxon>
        <taxon>Betaproteobacteria</taxon>
        <taxon>Burkholderiales</taxon>
        <taxon>Tepidimonas</taxon>
    </lineage>
</organism>
<dbReference type="InterPro" id="IPR029046">
    <property type="entry name" value="LolA/LolB/LppX"/>
</dbReference>
<evidence type="ECO:0000256" key="11">
    <source>
        <dbReference type="ARBA" id="ARBA00023237"/>
    </source>
</evidence>
<keyword evidence="7" id="KW-0653">Protein transport</keyword>
<comment type="subunit">
    <text evidence="3">Monomer.</text>
</comment>
<protein>
    <recommendedName>
        <fullName evidence="4">Outer-membrane lipoprotein LolB</fullName>
    </recommendedName>
</protein>
<dbReference type="GO" id="GO:0009279">
    <property type="term" value="C:cell outer membrane"/>
    <property type="evidence" value="ECO:0007669"/>
    <property type="project" value="UniProtKB-SubCell"/>
</dbReference>
<keyword evidence="11" id="KW-0998">Cell outer membrane</keyword>
<dbReference type="Gene3D" id="2.50.20.10">
    <property type="entry name" value="Lipoprotein localisation LolA/LolB/LppX"/>
    <property type="match status" value="1"/>
</dbReference>